<reference evidence="3 4" key="1">
    <citation type="journal article" date="2020" name="Nature">
        <title>Bacterial chemolithoautotrophy via manganese oxidation.</title>
        <authorList>
            <person name="Yu H."/>
            <person name="Leadbetter J.R."/>
        </authorList>
    </citation>
    <scope>NUCLEOTIDE SEQUENCE [LARGE SCALE GENOMIC DNA]</scope>
    <source>
        <strain evidence="3 4">Mn-1</strain>
    </source>
</reference>
<evidence type="ECO:0000313" key="3">
    <source>
        <dbReference type="EMBL" id="NKE69680.1"/>
    </source>
</evidence>
<gene>
    <name evidence="3" type="ORF">MNODULE_02825</name>
</gene>
<dbReference type="Proteomes" id="UP000534783">
    <property type="component" value="Unassembled WGS sequence"/>
</dbReference>
<dbReference type="RefSeq" id="WP_168057970.1">
    <property type="nucleotide sequence ID" value="NZ_VTOW01000001.1"/>
</dbReference>
<keyword evidence="4" id="KW-1185">Reference proteome</keyword>
<keyword evidence="1" id="KW-1133">Transmembrane helix</keyword>
<dbReference type="EMBL" id="VTOW01000001">
    <property type="protein sequence ID" value="NKE69680.1"/>
    <property type="molecule type" value="Genomic_DNA"/>
</dbReference>
<dbReference type="AlphaFoldDB" id="A0A7X6DM20"/>
<dbReference type="InterPro" id="IPR007484">
    <property type="entry name" value="Peptidase_M28"/>
</dbReference>
<feature type="transmembrane region" description="Helical" evidence="1">
    <location>
        <begin position="6"/>
        <end position="29"/>
    </location>
</feature>
<dbReference type="Gene3D" id="3.40.630.10">
    <property type="entry name" value="Zn peptidases"/>
    <property type="match status" value="1"/>
</dbReference>
<feature type="domain" description="Peptidase M28" evidence="2">
    <location>
        <begin position="110"/>
        <end position="327"/>
    </location>
</feature>
<comment type="caution">
    <text evidence="3">The sequence shown here is derived from an EMBL/GenBank/DDBJ whole genome shotgun (WGS) entry which is preliminary data.</text>
</comment>
<dbReference type="SUPFAM" id="SSF53187">
    <property type="entry name" value="Zn-dependent exopeptidases"/>
    <property type="match status" value="1"/>
</dbReference>
<evidence type="ECO:0000256" key="1">
    <source>
        <dbReference type="SAM" id="Phobius"/>
    </source>
</evidence>
<keyword evidence="1" id="KW-0812">Transmembrane</keyword>
<name>A0A7X6DM20_9BACT</name>
<dbReference type="PANTHER" id="PTHR12147">
    <property type="entry name" value="METALLOPEPTIDASE M28 FAMILY MEMBER"/>
    <property type="match status" value="1"/>
</dbReference>
<protein>
    <submittedName>
        <fullName evidence="3">M20/M25/M40 family metallo-hydrolase</fullName>
    </submittedName>
</protein>
<keyword evidence="1" id="KW-0472">Membrane</keyword>
<accession>A0A7X6DM20</accession>
<organism evidence="3 4">
    <name type="scientific">Candidatus Manganitrophus noduliformans</name>
    <dbReference type="NCBI Taxonomy" id="2606439"/>
    <lineage>
        <taxon>Bacteria</taxon>
        <taxon>Pseudomonadati</taxon>
        <taxon>Nitrospirota</taxon>
        <taxon>Nitrospiria</taxon>
        <taxon>Candidatus Troglogloeales</taxon>
        <taxon>Candidatus Manganitrophaceae</taxon>
        <taxon>Candidatus Manganitrophus</taxon>
    </lineage>
</organism>
<dbReference type="InterPro" id="IPR045175">
    <property type="entry name" value="M28_fam"/>
</dbReference>
<dbReference type="Pfam" id="PF04389">
    <property type="entry name" value="Peptidase_M28"/>
    <property type="match status" value="1"/>
</dbReference>
<keyword evidence="3" id="KW-0378">Hydrolase</keyword>
<dbReference type="GO" id="GO:0006508">
    <property type="term" value="P:proteolysis"/>
    <property type="evidence" value="ECO:0007669"/>
    <property type="project" value="InterPro"/>
</dbReference>
<proteinExistence type="predicted"/>
<dbReference type="PANTHER" id="PTHR12147:SF26">
    <property type="entry name" value="PEPTIDASE M28 DOMAIN-CONTAINING PROTEIN"/>
    <property type="match status" value="1"/>
</dbReference>
<dbReference type="GO" id="GO:0008235">
    <property type="term" value="F:metalloexopeptidase activity"/>
    <property type="evidence" value="ECO:0007669"/>
    <property type="project" value="InterPro"/>
</dbReference>
<evidence type="ECO:0000313" key="4">
    <source>
        <dbReference type="Proteomes" id="UP000534783"/>
    </source>
</evidence>
<evidence type="ECO:0000259" key="2">
    <source>
        <dbReference type="Pfam" id="PF04389"/>
    </source>
</evidence>
<sequence length="336" mass="37417">MTLRLYSGTILPLTLLGVGLIGFFLLWSVMIRMPAASFRGPLPPLTPAEEASRARLQSHLSLLAGRIGERNLQKPAQLEAAASYIESTLRQIGYGIVSQEYTHNGQTFRNLEATLPGQDGTEEVVLFGAHYDSVFGSPGADDNATGVAALLELAALLKGKRFDRTIRFVAFTNEEPPIFLTGQMGSRVYAREARRRGDKITAMVSIESIGYYASEPGSQRYPFPFSFFYPDRGDFIAFVGNIRYRRLVKQSIAAFRRRTPFPSEGVAAPAWIPGVFWSDHDSFWKEGYPAMMITDTVPFRNPHYHLPTDRPETVDQVRLARVVHGLADVARSLAQK</sequence>